<dbReference type="PANTHER" id="PTHR43601:SF17">
    <property type="entry name" value="THIOREDOXIN-LIKE 1-2, CHLOROPLASTIC"/>
    <property type="match status" value="1"/>
</dbReference>
<reference evidence="4" key="1">
    <citation type="submission" date="2023-05" db="EMBL/GenBank/DDBJ databases">
        <title>Nepenthes gracilis genome sequencing.</title>
        <authorList>
            <person name="Fukushima K."/>
        </authorList>
    </citation>
    <scope>NUCLEOTIDE SEQUENCE</scope>
    <source>
        <strain evidence="4">SING2019-196</strain>
    </source>
</reference>
<proteinExistence type="inferred from homology"/>
<dbReference type="SUPFAM" id="SSF52833">
    <property type="entry name" value="Thioredoxin-like"/>
    <property type="match status" value="1"/>
</dbReference>
<keyword evidence="5" id="KW-1185">Reference proteome</keyword>
<dbReference type="AlphaFoldDB" id="A0AAD3T3Z8"/>
<comment type="similarity">
    <text evidence="1">Belongs to the thioredoxin family.</text>
</comment>
<gene>
    <name evidence="4" type="ORF">Nepgr_023253</name>
</gene>
<dbReference type="Proteomes" id="UP001279734">
    <property type="component" value="Unassembled WGS sequence"/>
</dbReference>
<dbReference type="GO" id="GO:0045454">
    <property type="term" value="P:cell redox homeostasis"/>
    <property type="evidence" value="ECO:0007669"/>
    <property type="project" value="TreeGrafter"/>
</dbReference>
<evidence type="ECO:0000313" key="5">
    <source>
        <dbReference type="Proteomes" id="UP001279734"/>
    </source>
</evidence>
<dbReference type="EMBL" id="BSYO01000023">
    <property type="protein sequence ID" value="GMH21411.1"/>
    <property type="molecule type" value="Genomic_DNA"/>
</dbReference>
<comment type="caution">
    <text evidence="4">The sequence shown here is derived from an EMBL/GenBank/DDBJ whole genome shotgun (WGS) entry which is preliminary data.</text>
</comment>
<accession>A0AAD3T3Z8</accession>
<dbReference type="GO" id="GO:0009507">
    <property type="term" value="C:chloroplast"/>
    <property type="evidence" value="ECO:0007669"/>
    <property type="project" value="UniProtKB-ARBA"/>
</dbReference>
<feature type="domain" description="Thioredoxin" evidence="3">
    <location>
        <begin position="111"/>
        <end position="180"/>
    </location>
</feature>
<sequence>MACSLGIGLCISGSTHSKTIQNLGVFSFLGSVQISNPKSKSFRFLGCNFLGQSIVVSDQKTFGPLSHKFSNDFFVNAQSSISVSRSVRWWEKTLTHDMIEIYSAQELVDSLKNAGDRLVVIVFYSPGCGGCRALHPKICQLAESSTDAMFLKINYDELQPMCNALQIPVLPFFRLYRGAEGRLCSFSCTLATIKKLKDALAKYSAERCSLAPAKGLDESELLKLAEIGEISMNSPSSCITEDEKIEDSTIWNTPISLPLSRAGDMFDAREEDKPMTFA</sequence>
<evidence type="ECO:0000259" key="3">
    <source>
        <dbReference type="Pfam" id="PF00085"/>
    </source>
</evidence>
<protein>
    <recommendedName>
        <fullName evidence="3">Thioredoxin domain-containing protein</fullName>
    </recommendedName>
</protein>
<evidence type="ECO:0000256" key="1">
    <source>
        <dbReference type="ARBA" id="ARBA00008987"/>
    </source>
</evidence>
<dbReference type="Pfam" id="PF00085">
    <property type="entry name" value="Thioredoxin"/>
    <property type="match status" value="1"/>
</dbReference>
<evidence type="ECO:0000256" key="2">
    <source>
        <dbReference type="ARBA" id="ARBA00023284"/>
    </source>
</evidence>
<dbReference type="InterPro" id="IPR036249">
    <property type="entry name" value="Thioredoxin-like_sf"/>
</dbReference>
<keyword evidence="2" id="KW-0676">Redox-active center</keyword>
<dbReference type="PANTHER" id="PTHR43601">
    <property type="entry name" value="THIOREDOXIN, MITOCHONDRIAL"/>
    <property type="match status" value="1"/>
</dbReference>
<dbReference type="InterPro" id="IPR013766">
    <property type="entry name" value="Thioredoxin_domain"/>
</dbReference>
<dbReference type="Gene3D" id="3.40.30.10">
    <property type="entry name" value="Glutaredoxin"/>
    <property type="match status" value="1"/>
</dbReference>
<evidence type="ECO:0000313" key="4">
    <source>
        <dbReference type="EMBL" id="GMH21411.1"/>
    </source>
</evidence>
<dbReference type="CDD" id="cd02947">
    <property type="entry name" value="TRX_family"/>
    <property type="match status" value="1"/>
</dbReference>
<name>A0AAD3T3Z8_NEPGR</name>
<organism evidence="4 5">
    <name type="scientific">Nepenthes gracilis</name>
    <name type="common">Slender pitcher plant</name>
    <dbReference type="NCBI Taxonomy" id="150966"/>
    <lineage>
        <taxon>Eukaryota</taxon>
        <taxon>Viridiplantae</taxon>
        <taxon>Streptophyta</taxon>
        <taxon>Embryophyta</taxon>
        <taxon>Tracheophyta</taxon>
        <taxon>Spermatophyta</taxon>
        <taxon>Magnoliopsida</taxon>
        <taxon>eudicotyledons</taxon>
        <taxon>Gunneridae</taxon>
        <taxon>Pentapetalae</taxon>
        <taxon>Caryophyllales</taxon>
        <taxon>Nepenthaceae</taxon>
        <taxon>Nepenthes</taxon>
    </lineage>
</organism>